<dbReference type="AlphaFoldDB" id="B8HT45"/>
<accession>B8HT45</accession>
<organism evidence="3">
    <name type="scientific">Cyanothece sp. (strain PCC 7425 / ATCC 29141)</name>
    <dbReference type="NCBI Taxonomy" id="395961"/>
    <lineage>
        <taxon>Bacteria</taxon>
        <taxon>Bacillati</taxon>
        <taxon>Cyanobacteriota</taxon>
        <taxon>Cyanophyceae</taxon>
        <taxon>Gomontiellales</taxon>
        <taxon>Cyanothecaceae</taxon>
        <taxon>Cyanothece</taxon>
    </lineage>
</organism>
<dbReference type="SUPFAM" id="SSF53474">
    <property type="entry name" value="alpha/beta-Hydrolases"/>
    <property type="match status" value="1"/>
</dbReference>
<dbReference type="InterPro" id="IPR050266">
    <property type="entry name" value="AB_hydrolase_sf"/>
</dbReference>
<sequence length="332" mass="36722">MLKLVALLGILISIIGFGSIYQGWATKRDRRRVLPTGKMIEVNGYGLHHLVMGEGQPAVILESGQAATHLDWQLVQPEVAKFTQVVSYDRAGYGWSHISADPRTGQQVIEDLRQLLQSAGIQPPYVLVGMSLSGIFVRLFAYQYPEEVSGMVLVSVSHERMDEEMPPAMVKLNQQFEWLTIHIFPVAARIGLLRLLVKFNQLPFLQTLIDKLPLALRVSAKAIYSRTQFWQAVAQESAAFSGSVEQIKQARRTKSFPNIPLIALSSGKTDLGASMELIETMQVLDADLATESPQGIQVIAEQSGHGIHLDEPALVIDAIRQVVEQARCRSTA</sequence>
<feature type="transmembrane region" description="Helical" evidence="1">
    <location>
        <begin position="6"/>
        <end position="24"/>
    </location>
</feature>
<protein>
    <submittedName>
        <fullName evidence="3">Alpha/beta hydrolase fold protein</fullName>
    </submittedName>
</protein>
<dbReference type="PANTHER" id="PTHR43798:SF33">
    <property type="entry name" value="HYDROLASE, PUTATIVE (AFU_ORTHOLOGUE AFUA_2G14860)-RELATED"/>
    <property type="match status" value="1"/>
</dbReference>
<reference evidence="3" key="1">
    <citation type="submission" date="2009-01" db="EMBL/GenBank/DDBJ databases">
        <title>Complete sequence of chromosome Cyanothece sp. PCC 7425.</title>
        <authorList>
            <consortium name="US DOE Joint Genome Institute"/>
            <person name="Lucas S."/>
            <person name="Copeland A."/>
            <person name="Lapidus A."/>
            <person name="Glavina del Rio T."/>
            <person name="Dalin E."/>
            <person name="Tice H."/>
            <person name="Bruce D."/>
            <person name="Goodwin L."/>
            <person name="Pitluck S."/>
            <person name="Sims D."/>
            <person name="Meineke L."/>
            <person name="Brettin T."/>
            <person name="Detter J.C."/>
            <person name="Han C."/>
            <person name="Larimer F."/>
            <person name="Land M."/>
            <person name="Hauser L."/>
            <person name="Kyrpides N."/>
            <person name="Ovchinnikova G."/>
            <person name="Liberton M."/>
            <person name="Stoeckel J."/>
            <person name="Banerjee A."/>
            <person name="Singh A."/>
            <person name="Page L."/>
            <person name="Sato H."/>
            <person name="Zhao L."/>
            <person name="Sherman L."/>
            <person name="Pakrasi H."/>
            <person name="Richardson P."/>
        </authorList>
    </citation>
    <scope>NUCLEOTIDE SEQUENCE</scope>
    <source>
        <strain evidence="3">PCC 7425</strain>
    </source>
</reference>
<dbReference type="EMBL" id="CP001344">
    <property type="protein sequence ID" value="ACL42842.1"/>
    <property type="molecule type" value="Genomic_DNA"/>
</dbReference>
<dbReference type="Gene3D" id="3.40.50.1820">
    <property type="entry name" value="alpha/beta hydrolase"/>
    <property type="match status" value="1"/>
</dbReference>
<evidence type="ECO:0000259" key="2">
    <source>
        <dbReference type="Pfam" id="PF00561"/>
    </source>
</evidence>
<name>B8HT45_CYAP4</name>
<dbReference type="InterPro" id="IPR000073">
    <property type="entry name" value="AB_hydrolase_1"/>
</dbReference>
<dbReference type="InterPro" id="IPR029058">
    <property type="entry name" value="AB_hydrolase_fold"/>
</dbReference>
<evidence type="ECO:0000256" key="1">
    <source>
        <dbReference type="SAM" id="Phobius"/>
    </source>
</evidence>
<keyword evidence="3" id="KW-0378">Hydrolase</keyword>
<keyword evidence="1" id="KW-0472">Membrane</keyword>
<dbReference type="Pfam" id="PF00561">
    <property type="entry name" value="Abhydrolase_1"/>
    <property type="match status" value="1"/>
</dbReference>
<dbReference type="KEGG" id="cyn:Cyan7425_0450"/>
<keyword evidence="1" id="KW-1133">Transmembrane helix</keyword>
<dbReference type="OrthoDB" id="59888at2"/>
<gene>
    <name evidence="3" type="ordered locus">Cyan7425_0450</name>
</gene>
<dbReference type="GO" id="GO:0016787">
    <property type="term" value="F:hydrolase activity"/>
    <property type="evidence" value="ECO:0007669"/>
    <property type="project" value="UniProtKB-KW"/>
</dbReference>
<proteinExistence type="predicted"/>
<keyword evidence="1" id="KW-0812">Transmembrane</keyword>
<dbReference type="eggNOG" id="COG0596">
    <property type="taxonomic scope" value="Bacteria"/>
</dbReference>
<dbReference type="PANTHER" id="PTHR43798">
    <property type="entry name" value="MONOACYLGLYCEROL LIPASE"/>
    <property type="match status" value="1"/>
</dbReference>
<dbReference type="GO" id="GO:0016020">
    <property type="term" value="C:membrane"/>
    <property type="evidence" value="ECO:0007669"/>
    <property type="project" value="TreeGrafter"/>
</dbReference>
<evidence type="ECO:0000313" key="3">
    <source>
        <dbReference type="EMBL" id="ACL42842.1"/>
    </source>
</evidence>
<dbReference type="STRING" id="395961.Cyan7425_0450"/>
<feature type="domain" description="AB hydrolase-1" evidence="2">
    <location>
        <begin position="57"/>
        <end position="208"/>
    </location>
</feature>
<dbReference type="HOGENOM" id="CLU_020336_9_0_3"/>